<feature type="region of interest" description="Disordered" evidence="1">
    <location>
        <begin position="92"/>
        <end position="117"/>
    </location>
</feature>
<evidence type="ECO:0000256" key="1">
    <source>
        <dbReference type="SAM" id="MobiDB-lite"/>
    </source>
</evidence>
<name>A0ABR1BES4_POLSC</name>
<dbReference type="Proteomes" id="UP001359485">
    <property type="component" value="Unassembled WGS sequence"/>
</dbReference>
<feature type="region of interest" description="Disordered" evidence="1">
    <location>
        <begin position="1"/>
        <end position="29"/>
    </location>
</feature>
<sequence>MERPTNITVPQKRFQGSSNKKNNKTGGGGLITTISVVPLRIVNKTGRVVMKTRSDERRKTNDKLRKGRFYVFSGVDVKFEISKVKQVNWEKVSPGGGRGGVYGGSGRAEEEEEELQRKKVEKERKQIAVW</sequence>
<comment type="caution">
    <text evidence="2">The sequence shown here is derived from an EMBL/GenBank/DDBJ whole genome shotgun (WGS) entry which is preliminary data.</text>
</comment>
<dbReference type="EMBL" id="JAWJWF010000001">
    <property type="protein sequence ID" value="KAK6640641.1"/>
    <property type="molecule type" value="Genomic_DNA"/>
</dbReference>
<evidence type="ECO:0000313" key="2">
    <source>
        <dbReference type="EMBL" id="KAK6640641.1"/>
    </source>
</evidence>
<gene>
    <name evidence="2" type="ORF">RUM44_012337</name>
</gene>
<feature type="compositionally biased region" description="Gly residues" evidence="1">
    <location>
        <begin position="94"/>
        <end position="106"/>
    </location>
</feature>
<evidence type="ECO:0000313" key="3">
    <source>
        <dbReference type="Proteomes" id="UP001359485"/>
    </source>
</evidence>
<accession>A0ABR1BES4</accession>
<proteinExistence type="predicted"/>
<reference evidence="2 3" key="1">
    <citation type="submission" date="2023-09" db="EMBL/GenBank/DDBJ databases">
        <title>Genomes of two closely related lineages of the louse Polyplax serrata with different host specificities.</title>
        <authorList>
            <person name="Martinu J."/>
            <person name="Tarabai H."/>
            <person name="Stefka J."/>
            <person name="Hypsa V."/>
        </authorList>
    </citation>
    <scope>NUCLEOTIDE SEQUENCE [LARGE SCALE GENOMIC DNA]</scope>
    <source>
        <strain evidence="2">98ZLc_SE</strain>
    </source>
</reference>
<keyword evidence="3" id="KW-1185">Reference proteome</keyword>
<organism evidence="2 3">
    <name type="scientific">Polyplax serrata</name>
    <name type="common">Common mouse louse</name>
    <dbReference type="NCBI Taxonomy" id="468196"/>
    <lineage>
        <taxon>Eukaryota</taxon>
        <taxon>Metazoa</taxon>
        <taxon>Ecdysozoa</taxon>
        <taxon>Arthropoda</taxon>
        <taxon>Hexapoda</taxon>
        <taxon>Insecta</taxon>
        <taxon>Pterygota</taxon>
        <taxon>Neoptera</taxon>
        <taxon>Paraneoptera</taxon>
        <taxon>Psocodea</taxon>
        <taxon>Troctomorpha</taxon>
        <taxon>Phthiraptera</taxon>
        <taxon>Anoplura</taxon>
        <taxon>Polyplacidae</taxon>
        <taxon>Polyplax</taxon>
    </lineage>
</organism>
<protein>
    <submittedName>
        <fullName evidence="2">Uncharacterized protein</fullName>
    </submittedName>
</protein>